<dbReference type="Pfam" id="PF00392">
    <property type="entry name" value="GntR"/>
    <property type="match status" value="1"/>
</dbReference>
<dbReference type="SUPFAM" id="SSF46785">
    <property type="entry name" value="Winged helix' DNA-binding domain"/>
    <property type="match status" value="1"/>
</dbReference>
<dbReference type="InterPro" id="IPR036390">
    <property type="entry name" value="WH_DNA-bd_sf"/>
</dbReference>
<dbReference type="Gene3D" id="1.10.10.10">
    <property type="entry name" value="Winged helix-like DNA-binding domain superfamily/Winged helix DNA-binding domain"/>
    <property type="match status" value="1"/>
</dbReference>
<keyword evidence="2" id="KW-0238">DNA-binding</keyword>
<dbReference type="Proteomes" id="UP001519287">
    <property type="component" value="Unassembled WGS sequence"/>
</dbReference>
<dbReference type="SMART" id="SM00345">
    <property type="entry name" value="HTH_GNTR"/>
    <property type="match status" value="1"/>
</dbReference>
<dbReference type="SUPFAM" id="SSF53850">
    <property type="entry name" value="Periplasmic binding protein-like II"/>
    <property type="match status" value="1"/>
</dbReference>
<dbReference type="PANTHER" id="PTHR44846:SF1">
    <property type="entry name" value="MANNOSYL-D-GLYCERATE TRANSPORT_METABOLISM SYSTEM REPRESSOR MNGR-RELATED"/>
    <property type="match status" value="1"/>
</dbReference>
<proteinExistence type="predicted"/>
<dbReference type="RefSeq" id="WP_209979700.1">
    <property type="nucleotide sequence ID" value="NZ_JAGGLB010000059.1"/>
</dbReference>
<sequence length="470" mass="52859">MNIIRRENDYLYVKLYNTLKEQIVTGFIKPGGYLLAESELCTHYSMSRNSVRKALEQLHKEGLVVKRVGLGTMVPEDLVVTKSDRKTLRIFTPFPAHFVDYGFQFILDAFQRSYPQVDVKLLSFPVSKFWESIRLSSELGFAPDIVLASDLQLLDRSKLASFIDLSQDEELAGELSSIYPKVLHAFREANECKAAPISFTPVYLTYNPGLFTAGGVTHPALDWTLDDFIDAAQRLTLVQSGTKDGTKDGRIHRYGFSISPDLNRWPVFALQNGFHSPDQQLRQSSIRQAFALIEKLCFNERIALAYPGIVSGTNPFVYEKSAMTLTTLFEMASWKEQNISFEPEVAPLPFGNERTSLMQANALMISASCSDMSLARAFIRTALSSSVQQEMCEGTPFLSIKKAINESTKSKAFLQSLHIDGELIDNNVFMRELFQESDRYELQSELGLFWLGLDSAGNAADAVEHILMKD</sequence>
<dbReference type="Pfam" id="PF13416">
    <property type="entry name" value="SBP_bac_8"/>
    <property type="match status" value="1"/>
</dbReference>
<keyword evidence="5" id="KW-0813">Transport</keyword>
<evidence type="ECO:0000313" key="5">
    <source>
        <dbReference type="EMBL" id="MBP1996872.1"/>
    </source>
</evidence>
<dbReference type="PROSITE" id="PS50949">
    <property type="entry name" value="HTH_GNTR"/>
    <property type="match status" value="1"/>
</dbReference>
<dbReference type="PRINTS" id="PR00035">
    <property type="entry name" value="HTHGNTR"/>
</dbReference>
<evidence type="ECO:0000256" key="3">
    <source>
        <dbReference type="ARBA" id="ARBA00023163"/>
    </source>
</evidence>
<dbReference type="PANTHER" id="PTHR44846">
    <property type="entry name" value="MANNOSYL-D-GLYCERATE TRANSPORT/METABOLISM SYSTEM REPRESSOR MNGR-RELATED"/>
    <property type="match status" value="1"/>
</dbReference>
<evidence type="ECO:0000256" key="1">
    <source>
        <dbReference type="ARBA" id="ARBA00023015"/>
    </source>
</evidence>
<keyword evidence="3" id="KW-0804">Transcription</keyword>
<protein>
    <submittedName>
        <fullName evidence="5">Multiple sugar transport system substrate-binding protein</fullName>
    </submittedName>
</protein>
<dbReference type="InterPro" id="IPR050679">
    <property type="entry name" value="Bact_HTH_transcr_reg"/>
</dbReference>
<evidence type="ECO:0000313" key="6">
    <source>
        <dbReference type="Proteomes" id="UP001519287"/>
    </source>
</evidence>
<comment type="caution">
    <text evidence="5">The sequence shown here is derived from an EMBL/GenBank/DDBJ whole genome shotgun (WGS) entry which is preliminary data.</text>
</comment>
<evidence type="ECO:0000259" key="4">
    <source>
        <dbReference type="PROSITE" id="PS50949"/>
    </source>
</evidence>
<feature type="domain" description="HTH gntR-type" evidence="4">
    <location>
        <begin position="9"/>
        <end position="77"/>
    </location>
</feature>
<name>A0ABS4JAK3_9BACL</name>
<keyword evidence="6" id="KW-1185">Reference proteome</keyword>
<gene>
    <name evidence="5" type="ORF">J2Z66_008550</name>
</gene>
<dbReference type="CDD" id="cd07377">
    <property type="entry name" value="WHTH_GntR"/>
    <property type="match status" value="1"/>
</dbReference>
<keyword evidence="1" id="KW-0805">Transcription regulation</keyword>
<dbReference type="Gene3D" id="3.40.190.10">
    <property type="entry name" value="Periplasmic binding protein-like II"/>
    <property type="match status" value="1"/>
</dbReference>
<accession>A0ABS4JAK3</accession>
<keyword evidence="5" id="KW-0762">Sugar transport</keyword>
<dbReference type="EMBL" id="JAGGLB010000059">
    <property type="protein sequence ID" value="MBP1996872.1"/>
    <property type="molecule type" value="Genomic_DNA"/>
</dbReference>
<organism evidence="5 6">
    <name type="scientific">Paenibacillus eucommiae</name>
    <dbReference type="NCBI Taxonomy" id="1355755"/>
    <lineage>
        <taxon>Bacteria</taxon>
        <taxon>Bacillati</taxon>
        <taxon>Bacillota</taxon>
        <taxon>Bacilli</taxon>
        <taxon>Bacillales</taxon>
        <taxon>Paenibacillaceae</taxon>
        <taxon>Paenibacillus</taxon>
    </lineage>
</organism>
<dbReference type="InterPro" id="IPR000524">
    <property type="entry name" value="Tscrpt_reg_HTH_GntR"/>
</dbReference>
<reference evidence="5 6" key="1">
    <citation type="submission" date="2021-03" db="EMBL/GenBank/DDBJ databases">
        <title>Genomic Encyclopedia of Type Strains, Phase IV (KMG-IV): sequencing the most valuable type-strain genomes for metagenomic binning, comparative biology and taxonomic classification.</title>
        <authorList>
            <person name="Goeker M."/>
        </authorList>
    </citation>
    <scope>NUCLEOTIDE SEQUENCE [LARGE SCALE GENOMIC DNA]</scope>
    <source>
        <strain evidence="5 6">DSM 26048</strain>
    </source>
</reference>
<evidence type="ECO:0000256" key="2">
    <source>
        <dbReference type="ARBA" id="ARBA00023125"/>
    </source>
</evidence>
<dbReference type="InterPro" id="IPR036388">
    <property type="entry name" value="WH-like_DNA-bd_sf"/>
</dbReference>
<dbReference type="InterPro" id="IPR006059">
    <property type="entry name" value="SBP"/>
</dbReference>